<feature type="compositionally biased region" description="Acidic residues" evidence="12">
    <location>
        <begin position="20"/>
        <end position="29"/>
    </location>
</feature>
<keyword evidence="4 13" id="KW-0812">Transmembrane</keyword>
<gene>
    <name evidence="14" type="primary">tom22_2</name>
    <name evidence="14" type="ORF">Q9L58_007199</name>
</gene>
<comment type="subcellular location">
    <subcellularLocation>
        <location evidence="1">Mitochondrion outer membrane</location>
        <topology evidence="1">Single-pass membrane protein</topology>
    </subcellularLocation>
</comment>
<keyword evidence="7 13" id="KW-1133">Transmembrane helix</keyword>
<dbReference type="PANTHER" id="PTHR12504:SF0">
    <property type="entry name" value="MITOCHONDRIAL IMPORT RECEPTOR SUBUNIT TOM22 HOMOLOG"/>
    <property type="match status" value="1"/>
</dbReference>
<keyword evidence="9" id="KW-0496">Mitochondrion</keyword>
<feature type="compositionally biased region" description="Basic and acidic residues" evidence="12">
    <location>
        <begin position="1"/>
        <end position="12"/>
    </location>
</feature>
<evidence type="ECO:0000256" key="7">
    <source>
        <dbReference type="ARBA" id="ARBA00022989"/>
    </source>
</evidence>
<dbReference type="InterPro" id="IPR005683">
    <property type="entry name" value="Tom22"/>
</dbReference>
<keyword evidence="11 14" id="KW-0675">Receptor</keyword>
<keyword evidence="10 13" id="KW-0472">Membrane</keyword>
<feature type="transmembrane region" description="Helical" evidence="13">
    <location>
        <begin position="89"/>
        <end position="110"/>
    </location>
</feature>
<evidence type="ECO:0000256" key="4">
    <source>
        <dbReference type="ARBA" id="ARBA00022692"/>
    </source>
</evidence>
<dbReference type="Pfam" id="PF04281">
    <property type="entry name" value="Tom22"/>
    <property type="match status" value="1"/>
</dbReference>
<evidence type="ECO:0000256" key="8">
    <source>
        <dbReference type="ARBA" id="ARBA00023010"/>
    </source>
</evidence>
<feature type="region of interest" description="Disordered" evidence="12">
    <location>
        <begin position="1"/>
        <end position="45"/>
    </location>
</feature>
<evidence type="ECO:0000256" key="2">
    <source>
        <dbReference type="ARBA" id="ARBA00009874"/>
    </source>
</evidence>
<keyword evidence="6" id="KW-0653">Protein transport</keyword>
<evidence type="ECO:0000313" key="15">
    <source>
        <dbReference type="Proteomes" id="UP001447188"/>
    </source>
</evidence>
<evidence type="ECO:0000256" key="9">
    <source>
        <dbReference type="ARBA" id="ARBA00023128"/>
    </source>
</evidence>
<comment type="similarity">
    <text evidence="2">Belongs to the Tom22 family.</text>
</comment>
<name>A0ABR3GE88_9PEZI</name>
<dbReference type="PANTHER" id="PTHR12504">
    <property type="entry name" value="MITOCHONDRIAL IMPORT RECEPTOR SUBUNIT TOM22"/>
    <property type="match status" value="1"/>
</dbReference>
<evidence type="ECO:0000256" key="6">
    <source>
        <dbReference type="ARBA" id="ARBA00022927"/>
    </source>
</evidence>
<evidence type="ECO:0000256" key="3">
    <source>
        <dbReference type="ARBA" id="ARBA00022448"/>
    </source>
</evidence>
<dbReference type="EMBL" id="JBBBZM010000110">
    <property type="protein sequence ID" value="KAL0633896.1"/>
    <property type="molecule type" value="Genomic_DNA"/>
</dbReference>
<evidence type="ECO:0000256" key="5">
    <source>
        <dbReference type="ARBA" id="ARBA00022787"/>
    </source>
</evidence>
<evidence type="ECO:0000256" key="1">
    <source>
        <dbReference type="ARBA" id="ARBA00004572"/>
    </source>
</evidence>
<proteinExistence type="inferred from homology"/>
<evidence type="ECO:0000313" key="14">
    <source>
        <dbReference type="EMBL" id="KAL0633896.1"/>
    </source>
</evidence>
<protein>
    <submittedName>
        <fullName evidence="14">Mitochondrial import receptor subunit Tom22</fullName>
    </submittedName>
</protein>
<dbReference type="Proteomes" id="UP001447188">
    <property type="component" value="Unassembled WGS sequence"/>
</dbReference>
<keyword evidence="15" id="KW-1185">Reference proteome</keyword>
<evidence type="ECO:0000256" key="12">
    <source>
        <dbReference type="SAM" id="MobiDB-lite"/>
    </source>
</evidence>
<evidence type="ECO:0000256" key="13">
    <source>
        <dbReference type="SAM" id="Phobius"/>
    </source>
</evidence>
<keyword evidence="8" id="KW-0811">Translocation</keyword>
<evidence type="ECO:0000256" key="10">
    <source>
        <dbReference type="ARBA" id="ARBA00023136"/>
    </source>
</evidence>
<keyword evidence="3" id="KW-0813">Transport</keyword>
<comment type="caution">
    <text evidence="14">The sequence shown here is derived from an EMBL/GenBank/DDBJ whole genome shotgun (WGS) entry which is preliminary data.</text>
</comment>
<reference evidence="14 15" key="1">
    <citation type="submission" date="2024-02" db="EMBL/GenBank/DDBJ databases">
        <title>Discinaceae phylogenomics.</title>
        <authorList>
            <person name="Dirks A.C."/>
            <person name="James T.Y."/>
        </authorList>
    </citation>
    <scope>NUCLEOTIDE SEQUENCE [LARGE SCALE GENOMIC DNA]</scope>
    <source>
        <strain evidence="14 15">ACD0624</strain>
    </source>
</reference>
<sequence length="147" mass="16161">MVKLTEVADEHFIPTQPYHDDDDDDDDAYSDTSSSASSTHHDNRDLNESFYDRITALKDMIPPRQRAAFNGAVSKTYSLLSGGLSMGGTALWVLVTSTFVLGVPFAVAVGDEQQLIEMEKDMKMQQFTTESLTPGAASILSEPPRKQ</sequence>
<evidence type="ECO:0000256" key="11">
    <source>
        <dbReference type="ARBA" id="ARBA00023170"/>
    </source>
</evidence>
<dbReference type="CDD" id="cd22884">
    <property type="entry name" value="TOM22"/>
    <property type="match status" value="1"/>
</dbReference>
<keyword evidence="5" id="KW-1000">Mitochondrion outer membrane</keyword>
<organism evidence="14 15">
    <name type="scientific">Discina gigas</name>
    <dbReference type="NCBI Taxonomy" id="1032678"/>
    <lineage>
        <taxon>Eukaryota</taxon>
        <taxon>Fungi</taxon>
        <taxon>Dikarya</taxon>
        <taxon>Ascomycota</taxon>
        <taxon>Pezizomycotina</taxon>
        <taxon>Pezizomycetes</taxon>
        <taxon>Pezizales</taxon>
        <taxon>Discinaceae</taxon>
        <taxon>Discina</taxon>
    </lineage>
</organism>
<accession>A0ABR3GE88</accession>